<dbReference type="InterPro" id="IPR000885">
    <property type="entry name" value="Fib_collagen_C"/>
</dbReference>
<keyword evidence="7 10" id="KW-0256">Endoplasmic reticulum</keyword>
<evidence type="ECO:0000256" key="5">
    <source>
        <dbReference type="ARBA" id="ARBA00022525"/>
    </source>
</evidence>
<comment type="similarity">
    <text evidence="3 10">Belongs to the SEC16 family.</text>
</comment>
<feature type="region of interest" description="Disordered" evidence="12">
    <location>
        <begin position="2486"/>
        <end position="2513"/>
    </location>
</feature>
<feature type="domain" description="Fibrillar collagen NC1" evidence="13">
    <location>
        <begin position="1499"/>
        <end position="1722"/>
    </location>
</feature>
<evidence type="ECO:0000313" key="14">
    <source>
        <dbReference type="EMBL" id="KAH0811155.1"/>
    </source>
</evidence>
<feature type="coiled-coil region" evidence="11">
    <location>
        <begin position="1457"/>
        <end position="1484"/>
    </location>
</feature>
<keyword evidence="6" id="KW-0677">Repeat</keyword>
<evidence type="ECO:0000256" key="1">
    <source>
        <dbReference type="ARBA" id="ARBA00004240"/>
    </source>
</evidence>
<dbReference type="SMART" id="SM00038">
    <property type="entry name" value="COLFI"/>
    <property type="match status" value="1"/>
</dbReference>
<keyword evidence="15" id="KW-1185">Reference proteome</keyword>
<feature type="compositionally biased region" description="Polar residues" evidence="12">
    <location>
        <begin position="2108"/>
        <end position="2117"/>
    </location>
</feature>
<dbReference type="SMART" id="SM00210">
    <property type="entry name" value="TSPN"/>
    <property type="match status" value="1"/>
</dbReference>
<evidence type="ECO:0000256" key="12">
    <source>
        <dbReference type="SAM" id="MobiDB-lite"/>
    </source>
</evidence>
<dbReference type="InterPro" id="IPR024340">
    <property type="entry name" value="Sec16_CCD"/>
</dbReference>
<feature type="region of interest" description="Disordered" evidence="12">
    <location>
        <begin position="452"/>
        <end position="519"/>
    </location>
</feature>
<feature type="compositionally biased region" description="Basic residues" evidence="12">
    <location>
        <begin position="2419"/>
        <end position="2433"/>
    </location>
</feature>
<feature type="compositionally biased region" description="Basic and acidic residues" evidence="12">
    <location>
        <begin position="2403"/>
        <end position="2418"/>
    </location>
</feature>
<feature type="region of interest" description="Disordered" evidence="12">
    <location>
        <begin position="3599"/>
        <end position="3640"/>
    </location>
</feature>
<evidence type="ECO:0000256" key="11">
    <source>
        <dbReference type="SAM" id="Coils"/>
    </source>
</evidence>
<dbReference type="GO" id="GO:0005581">
    <property type="term" value="C:collagen trimer"/>
    <property type="evidence" value="ECO:0007669"/>
    <property type="project" value="UniProtKB-KW"/>
</dbReference>
<feature type="compositionally biased region" description="Basic and acidic residues" evidence="12">
    <location>
        <begin position="2333"/>
        <end position="2361"/>
    </location>
</feature>
<sequence length="3663" mass="404717">MTSLLYVVVIESRPMELLEGPLWLQDESISPAELFLRRNPDVLSQRSLHQNMYNPDTEYDLILPRSLANKRAITMFSRWSPLSSIGKQRTPIRSNPNTLPFNQIRDRQHGQPLRWDEAIVDLISKADLWEESHGIRRILGRCFNNTEDRQPLRSDWAYRFNENQVSLSSGDLFPQSFPRDFSVLLVARTTPGHTYNLFTIYSEDGEEQLAVSLGSDITFYYQDVGDSVEFGLPVDDGEWHRLAFSVKGNSVTLIHECNQTTTRALERRSSSRLSTDGITMIGFDLANEEYFNGDLQLLKIAPTPDEAYEMCKNHAPDCAYLLRHRSASTYSYQTTRTGFASSGGSSYHYNSSSSNSGFNQSTVNTIDLEDLNELVRESGGSRFLVNQESGSVSLTTPNRGDVDDYDDDNFDFFGNSSFTSEVSYNESNFGNVTDGDKEYSTEVSVDYDLNEDTYYYNPNRGAPGPRGDTGPPGPPGPPGPRGESGRNGLDGLSGQPGPPGHVFMVPMNMQSNEKGPDGQAENFRQLLSQHMMSMRGIEGPMGLTGISGPQGPPGPEGNKGEPGDIGEPGPPGLRGSTGSPGREGRRGRPGRDGERGLTGPPGPKGEQGLVGLPGLPGDKGERGAVGAVGEPGLRGHDGMQGDEGPPGLPGLPGEMGPRGFTGPRGIPGVPGPPGIPGNEGPTGNKGHLGPPGQPGSPGQPGPQGAMGPPGPQGLLGPPGIMGPHGKAGIPGLPGPEGLPGTPGNPGVPGPKGEQGSMGHQGPVGFPGARGVKGDEGKRGIQGEKGDKGDKGTEGEKGEPGPKGNVGIVGIPGSPGLEGPEGPKGFDGPRGETGNIGPTGEKGKDGPAGLPGYPGAPGEKGDKGATGKTGEPGEKGERGNQGAAGERGETGPRGFRGPRGRRGREGLQGPKGDTGQPGSPGPQGEIGPPGPEGPRGFTGSPGPPGPSGKDGITGPPGERGPPVRWESLELLEVQVFQVSQECRENPEKKGPLEVSVLKENRELPAQRVFQGFRENEDCLDYQVVIGYAGAKRVNKEKRVKMARKDLKAEEDLQGLRDLGGQKGKEGKLVHQVRQDPLDHLEKMVIKETWDLLVKKDLKGVKETLVLLVVVDLRAPADKWEGKAQKARTDQPDYQVLQDLQDYKACPDHLELKAKSVILVKKDPSVQLEHQESQVPEERKEPMDYQDFPALKVLQDPKVTQVHQELQDLQELTESLVNVDNKARKVKTVKLVLKELQVQGVLLALKDQKDHQDLPVFLDLQEKQDWVYKGQEGPAGLQGTTGLPGEKGDVGIAGPLGPPGAPGPQGVPGSQGPPGLTGAPGPAGENGPQGASGPSGLPGKTGEVGPKGPKGDRGRRGPKGHRGEMGMVGMKGEMGEKGDRGPKGSPGPEGRKGDTGPVGPAGLKGSDGPGGPPGGDGPTGPKGSDGQTGMKGEPGPPGAPGPPGPPAEMPLLPPELLFERELTRERRAIEDIVTEYEDEVESKKTQGETSDDENDITVKFLEMYSTIYTMRQDLERVRKPVGTRENPVRTCRDLYYGHPQFPDGWYWIDPNLGMIDDAIYVFCNVTAQGETCVFPDIHSANMPNIPWKKEGPKNNWYSQLRGGFKITYETVGIVQMTFLKLLSQEAHQNFTYTCINSAAWYNDKTNKHDMSIKFLGENDHEFSRVKTKPHVVTDGCQSRKSKSETVFEIRTEKLDRLPIVDFLPVDYGLPNQAFGFSTMSWVKKRGQTTPAAPPPQVQMYNPNQHSNQENQWQQQSHDNWYNQAPKEEPKTNYWQQPYQQQQPFNQNAQQYGHYQEYYQNNTAYPPQTYGNLQYNQQYSAQNNVYGAQPPQTEGDGWSSTWGWGDEDNSNIQAPSQNTNVVAESFANDKTWNWSLDEANAKPPPKPVKDENETDPAKVAPSLDRLTGKRNKLETPQWSVESQMSQESSDDILQTSESDKSRMLSRSSTISHSPISGQEPPPGSHLESAPAKEEQVEATGFENKEILSQVGQDASGLSVPPMNSHLDDKSNPYKRNSGLSHKAANKFRSSNVTPPDSRAHNVFPTPFQGQSVNLETLPDNSEQPDPIPVQPARKISSNGSHPWAENNEAPINDRNQYLETAQLSDVDFNQVPESVTQDNDTLPPPGLRRMVPGQTVGGPESIEPPEGLHRMIPGESSSPESSLRQQNAGRGDDSEPEFTDINTQRSATIGADTPPVTASAVVNRSETIGADTSPDPVKPSQGRAKKGRRDSVEGQIQDADLGALVNSVRNLTVGEQLGDEGNGAEGSGRKNSRQESSDSDHEVRPKSPVDRRERRYRDKEERDRNRSRYSPEDYRDKKYDRRRYKDRRYEEDTDYYSDKERERRHRDDREYDRKYSSLRKEKDKDRRRKDDRREYVRDPRKNDYYYGRYEEDYENESRSRASSRSDSMHDSYRDRGHDRDRRDRRHREKDRHRRHRDPFNPYMQAGGFGYDIYSQYYQQYQYYENLRKTNPQAYAQLYRKYYQDASGETPYAGEDRASVHSGRSSANDELAKDRYTRQSYYSQTSLPHLGGYYRGSQTHSISGQYGLDDSSFVRTLDQTDNSLNYEDPHLTAQRLTPAKFATAHVKASISSGKLVKILPNYPLDGQAGTVELCNLESLLHNDEDYQELKRFPGPLIKGTTHKKTIIEYCKNKIRDATDDLDLGDRDSYVLMWELLILLIRQNGMVVGADIAELLLRNRSQEVTQRPPSVVSSVGSNVVEPESVETSNGSTTNLKEEEITNKFREYLLYGSGKEALEWAMKHGLWGHALFLASKLDKRTYANVLMRFANGLTMNDPLQTLYQLLSGRTPAAVTCVADEKWGDWRPHLAMILSNSTQRPELNCKAITILGDTLMGRGSLYAAQFCYLMAEVGFSQYGCAEAKLVLLGSNHNKSFAHFATNEAIHMTEIYEYARSLNDDDFNLVNFQRYKYLLATRLADVGLLEKALSYLEKIANFIVKNPGIAEGGLVNEVALLADRLKYYDPVGDGEEETDFDSSRPDNSWLKDLRRVQNDYTMGLITQQPSMTLTTTTTTHTQEEHVYSQNQDVWQQQQQQQQVYEQYHQQPWSPEQQLEPTPVEYQKQPEQQQQEGYGGTHYQEQQQQQYWPGQQQWSPEQTTTYQEPAEQQYYGAVAHSEPDQVEKQATEVSTCVTNASSSSPKPNTSATLRKRLTATNKLVQLKSLDSVNDDAKSKSNAFGKKTKVYPFKNRSAEDFVGDRNSSRDSSELDFEPVSRSKKNVFYKNEEKSQLICYKDNTKIIAIKNDSKLTKYNTFDMKFNDKKGKIVKYKSLDVPETLVKYYDSQSNVAISAQDFSSDFKMTKFDRKKHHKHDIITDTVDAWAKKGSSNVFSNIKNSIFKTNKPAKEVIYKPLVFGGTYPIDVPFQKVEKPNDANKIKQIKSGGAQTKFREYGPPKTETNYPSRRKSFISALNAGYIIVTILQNDIPQPQISLPNQHDGKVRSDEQNEQPKKDPPAKAAKPAEPSLDKPGGSGWFGGIFSKLSLKPKNQMKLPDDKNPTILWDSEKKRWVNTDEDNADGASDFKPPPKMAEMTPKLQPAPAFNPTPRNVGAEPAQENGNAPKTAQPNIFKLQRNRNLKKSYIDVFNPGAKSGQALPPPGSMGGATGAQQPMNFFVPQPVNDPNAPTDFLTPAPPLLYDENAQVGDQINESAS</sequence>
<feature type="compositionally biased region" description="Gly residues" evidence="12">
    <location>
        <begin position="1403"/>
        <end position="1418"/>
    </location>
</feature>
<dbReference type="GO" id="GO:0000139">
    <property type="term" value="C:Golgi membrane"/>
    <property type="evidence" value="ECO:0007669"/>
    <property type="project" value="UniProtKB-SubCell"/>
</dbReference>
<dbReference type="Proteomes" id="UP000719412">
    <property type="component" value="Unassembled WGS sequence"/>
</dbReference>
<evidence type="ECO:0000256" key="10">
    <source>
        <dbReference type="RuleBase" id="RU364101"/>
    </source>
</evidence>
<keyword evidence="10" id="KW-0653">Protein transport</keyword>
<keyword evidence="10" id="KW-0472">Membrane</keyword>
<feature type="region of interest" description="Disordered" evidence="12">
    <location>
        <begin position="537"/>
        <end position="962"/>
    </location>
</feature>
<feature type="compositionally biased region" description="Polar residues" evidence="12">
    <location>
        <begin position="2090"/>
        <end position="2100"/>
    </location>
</feature>
<feature type="compositionally biased region" description="Low complexity" evidence="12">
    <location>
        <begin position="702"/>
        <end position="724"/>
    </location>
</feature>
<evidence type="ECO:0000256" key="6">
    <source>
        <dbReference type="ARBA" id="ARBA00022737"/>
    </source>
</evidence>
<feature type="region of interest" description="Disordered" evidence="12">
    <location>
        <begin position="1873"/>
        <end position="2439"/>
    </location>
</feature>
<dbReference type="GO" id="GO:0015031">
    <property type="term" value="P:protein transport"/>
    <property type="evidence" value="ECO:0007669"/>
    <property type="project" value="UniProtKB-KW"/>
</dbReference>
<keyword evidence="11" id="KW-0175">Coiled coil</keyword>
<dbReference type="Pfam" id="PF01391">
    <property type="entry name" value="Collagen"/>
    <property type="match status" value="5"/>
</dbReference>
<dbReference type="GO" id="GO:0005576">
    <property type="term" value="C:extracellular region"/>
    <property type="evidence" value="ECO:0007669"/>
    <property type="project" value="UniProtKB-SubCell"/>
</dbReference>
<feature type="compositionally biased region" description="Polar residues" evidence="12">
    <location>
        <begin position="3105"/>
        <end position="3114"/>
    </location>
</feature>
<reference evidence="14" key="1">
    <citation type="journal article" date="2020" name="J Insects Food Feed">
        <title>The yellow mealworm (Tenebrio molitor) genome: a resource for the emerging insects as food and feed industry.</title>
        <authorList>
            <person name="Eriksson T."/>
            <person name="Andere A."/>
            <person name="Kelstrup H."/>
            <person name="Emery V."/>
            <person name="Picard C."/>
        </authorList>
    </citation>
    <scope>NUCLEOTIDE SEQUENCE</scope>
    <source>
        <strain evidence="14">Stoneville</strain>
        <tissue evidence="14">Whole head</tissue>
    </source>
</reference>
<feature type="region of interest" description="Disordered" evidence="12">
    <location>
        <begin position="3019"/>
        <end position="3041"/>
    </location>
</feature>
<dbReference type="Gene3D" id="2.60.120.200">
    <property type="match status" value="1"/>
</dbReference>
<reference evidence="14" key="2">
    <citation type="submission" date="2021-08" db="EMBL/GenBank/DDBJ databases">
        <authorList>
            <person name="Eriksson T."/>
        </authorList>
    </citation>
    <scope>NUCLEOTIDE SEQUENCE</scope>
    <source>
        <strain evidence="14">Stoneville</strain>
        <tissue evidence="14">Whole head</tissue>
    </source>
</reference>
<feature type="compositionally biased region" description="Basic and acidic residues" evidence="12">
    <location>
        <begin position="3448"/>
        <end position="3466"/>
    </location>
</feature>
<dbReference type="GO" id="GO:0016192">
    <property type="term" value="P:vesicle-mediated transport"/>
    <property type="evidence" value="ECO:0007669"/>
    <property type="project" value="UniProtKB-KW"/>
</dbReference>
<feature type="compositionally biased region" description="Basic and acidic residues" evidence="12">
    <location>
        <begin position="2368"/>
        <end position="2380"/>
    </location>
</feature>
<dbReference type="EMBL" id="JABDTM020027002">
    <property type="protein sequence ID" value="KAH0811155.1"/>
    <property type="molecule type" value="Genomic_DNA"/>
</dbReference>
<feature type="compositionally biased region" description="Low complexity" evidence="12">
    <location>
        <begin position="3072"/>
        <end position="3104"/>
    </location>
</feature>
<dbReference type="SUPFAM" id="SSF49899">
    <property type="entry name" value="Concanavalin A-like lectins/glucanases"/>
    <property type="match status" value="1"/>
</dbReference>
<feature type="compositionally biased region" description="Polar residues" evidence="12">
    <location>
        <begin position="1911"/>
        <end position="1933"/>
    </location>
</feature>
<feature type="compositionally biased region" description="Low complexity" evidence="12">
    <location>
        <begin position="651"/>
        <end position="667"/>
    </location>
</feature>
<feature type="compositionally biased region" description="Basic and acidic residues" evidence="12">
    <location>
        <begin position="2269"/>
        <end position="2316"/>
    </location>
</feature>
<feature type="compositionally biased region" description="Polar residues" evidence="12">
    <location>
        <begin position="386"/>
        <end position="398"/>
    </location>
</feature>
<feature type="compositionally biased region" description="Pro residues" evidence="12">
    <location>
        <begin position="691"/>
        <end position="700"/>
    </location>
</feature>
<feature type="compositionally biased region" description="Basic and acidic residues" evidence="12">
    <location>
        <begin position="582"/>
        <end position="595"/>
    </location>
</feature>
<feature type="compositionally biased region" description="Basic and acidic residues" evidence="12">
    <location>
        <begin position="858"/>
        <end position="877"/>
    </location>
</feature>
<dbReference type="GO" id="GO:0070973">
    <property type="term" value="P:protein localization to endoplasmic reticulum exit site"/>
    <property type="evidence" value="ECO:0007669"/>
    <property type="project" value="TreeGrafter"/>
</dbReference>
<feature type="compositionally biased region" description="Low complexity" evidence="12">
    <location>
        <begin position="906"/>
        <end position="925"/>
    </location>
</feature>
<evidence type="ECO:0000256" key="9">
    <source>
        <dbReference type="ARBA" id="ARBA00023119"/>
    </source>
</evidence>
<organism evidence="14 15">
    <name type="scientific">Tenebrio molitor</name>
    <name type="common">Yellow mealworm beetle</name>
    <dbReference type="NCBI Taxonomy" id="7067"/>
    <lineage>
        <taxon>Eukaryota</taxon>
        <taxon>Metazoa</taxon>
        <taxon>Ecdysozoa</taxon>
        <taxon>Arthropoda</taxon>
        <taxon>Hexapoda</taxon>
        <taxon>Insecta</taxon>
        <taxon>Pterygota</taxon>
        <taxon>Neoptera</taxon>
        <taxon>Endopterygota</taxon>
        <taxon>Coleoptera</taxon>
        <taxon>Polyphaga</taxon>
        <taxon>Cucujiformia</taxon>
        <taxon>Tenebrionidae</taxon>
        <taxon>Tenebrio</taxon>
    </lineage>
</organism>
<dbReference type="FunFam" id="2.60.120.1000:FF:000007">
    <property type="entry name" value="Collagen type V alpha 3 chain"/>
    <property type="match status" value="1"/>
</dbReference>
<protein>
    <recommendedName>
        <fullName evidence="10">Protein transport protein sec16</fullName>
    </recommendedName>
</protein>
<dbReference type="Pfam" id="PF12931">
    <property type="entry name" value="TPR_Sec16"/>
    <property type="match status" value="1"/>
</dbReference>
<feature type="region of interest" description="Disordered" evidence="12">
    <location>
        <begin position="386"/>
        <end position="407"/>
    </location>
</feature>
<feature type="region of interest" description="Disordered" evidence="12">
    <location>
        <begin position="3439"/>
        <end position="3484"/>
    </location>
</feature>
<feature type="compositionally biased region" description="Low complexity" evidence="12">
    <location>
        <begin position="676"/>
        <end position="690"/>
    </location>
</feature>
<comment type="caution">
    <text evidence="14">The sequence shown here is derived from an EMBL/GenBank/DDBJ whole genome shotgun (WGS) entry which is preliminary data.</text>
</comment>
<feature type="compositionally biased region" description="Basic and acidic residues" evidence="12">
    <location>
        <begin position="1371"/>
        <end position="1380"/>
    </location>
</feature>
<feature type="compositionally biased region" description="Polar residues" evidence="12">
    <location>
        <begin position="2152"/>
        <end position="2165"/>
    </location>
</feature>
<dbReference type="Pfam" id="PF01410">
    <property type="entry name" value="COLFI"/>
    <property type="match status" value="1"/>
</dbReference>
<dbReference type="GO" id="GO:0005201">
    <property type="term" value="F:extracellular matrix structural constituent"/>
    <property type="evidence" value="ECO:0007669"/>
    <property type="project" value="InterPro"/>
</dbReference>
<feature type="compositionally biased region" description="Low complexity" evidence="12">
    <location>
        <begin position="846"/>
        <end position="856"/>
    </location>
</feature>
<feature type="compositionally biased region" description="Low complexity" evidence="12">
    <location>
        <begin position="460"/>
        <end position="469"/>
    </location>
</feature>
<feature type="compositionally biased region" description="Basic and acidic residues" evidence="12">
    <location>
        <begin position="771"/>
        <end position="799"/>
    </location>
</feature>
<dbReference type="Gene3D" id="1.25.40.1030">
    <property type="match status" value="1"/>
</dbReference>
<evidence type="ECO:0000256" key="2">
    <source>
        <dbReference type="ARBA" id="ARBA00004613"/>
    </source>
</evidence>
<feature type="region of interest" description="Disordered" evidence="12">
    <location>
        <begin position="3130"/>
        <end position="3158"/>
    </location>
</feature>
<dbReference type="Pfam" id="PF12932">
    <property type="entry name" value="Sec16"/>
    <property type="match status" value="1"/>
</dbReference>
<dbReference type="PANTHER" id="PTHR13402:SF6">
    <property type="entry name" value="SECRETORY 16, ISOFORM I"/>
    <property type="match status" value="1"/>
</dbReference>
<dbReference type="Gene3D" id="2.60.120.1000">
    <property type="match status" value="1"/>
</dbReference>
<feature type="compositionally biased region" description="Low complexity" evidence="12">
    <location>
        <begin position="810"/>
        <end position="819"/>
    </location>
</feature>
<evidence type="ECO:0000313" key="15">
    <source>
        <dbReference type="Proteomes" id="UP000719412"/>
    </source>
</evidence>
<name>A0A8J6HAL9_TENMO</name>
<dbReference type="InterPro" id="IPR013320">
    <property type="entry name" value="ConA-like_dom_sf"/>
</dbReference>
<feature type="compositionally biased region" description="Pro residues" evidence="12">
    <location>
        <begin position="471"/>
        <end position="480"/>
    </location>
</feature>
<dbReference type="InterPro" id="IPR008160">
    <property type="entry name" value="Collagen"/>
</dbReference>
<feature type="compositionally biased region" description="Pro residues" evidence="12">
    <location>
        <begin position="1432"/>
        <end position="1449"/>
    </location>
</feature>
<feature type="compositionally biased region" description="Low complexity" evidence="12">
    <location>
        <begin position="1942"/>
        <end position="1953"/>
    </location>
</feature>
<proteinExistence type="inferred from homology"/>
<feature type="compositionally biased region" description="Low complexity" evidence="12">
    <location>
        <begin position="2703"/>
        <end position="2721"/>
    </location>
</feature>
<keyword evidence="10" id="KW-0333">Golgi apparatus</keyword>
<dbReference type="InterPro" id="IPR048287">
    <property type="entry name" value="TSPN-like_N"/>
</dbReference>
<feature type="region of interest" description="Disordered" evidence="12">
    <location>
        <begin position="3068"/>
        <end position="3115"/>
    </location>
</feature>
<feature type="region of interest" description="Disordered" evidence="12">
    <location>
        <begin position="1269"/>
        <end position="1449"/>
    </location>
</feature>
<dbReference type="PANTHER" id="PTHR13402">
    <property type="entry name" value="RGPR-RELATED"/>
    <property type="match status" value="1"/>
</dbReference>
<dbReference type="PROSITE" id="PS51461">
    <property type="entry name" value="NC1_FIB"/>
    <property type="match status" value="1"/>
</dbReference>
<keyword evidence="9" id="KW-0176">Collagen</keyword>
<evidence type="ECO:0000256" key="7">
    <source>
        <dbReference type="ARBA" id="ARBA00022824"/>
    </source>
</evidence>
<feature type="compositionally biased region" description="Polar residues" evidence="12">
    <location>
        <begin position="3138"/>
        <end position="3158"/>
    </location>
</feature>
<keyword evidence="5" id="KW-0964">Secreted</keyword>
<feature type="compositionally biased region" description="Polar residues" evidence="12">
    <location>
        <begin position="2044"/>
        <end position="2060"/>
    </location>
</feature>
<dbReference type="InterPro" id="IPR024298">
    <property type="entry name" value="Sec16_Sec23-bd"/>
</dbReference>
<dbReference type="GO" id="GO:0070971">
    <property type="term" value="C:endoplasmic reticulum exit site"/>
    <property type="evidence" value="ECO:0007669"/>
    <property type="project" value="UniProtKB-ARBA"/>
</dbReference>
<feature type="compositionally biased region" description="Low complexity" evidence="12">
    <location>
        <begin position="1305"/>
        <end position="1321"/>
    </location>
</feature>
<evidence type="ECO:0000259" key="13">
    <source>
        <dbReference type="PROSITE" id="PS51461"/>
    </source>
</evidence>
<feature type="compositionally biased region" description="Polar residues" evidence="12">
    <location>
        <begin position="3567"/>
        <end position="3577"/>
    </location>
</feature>
<keyword evidence="4 10" id="KW-0813">Transport</keyword>
<dbReference type="GO" id="GO:0012507">
    <property type="term" value="C:ER to Golgi transport vesicle membrane"/>
    <property type="evidence" value="ECO:0007669"/>
    <property type="project" value="TreeGrafter"/>
</dbReference>
<feature type="region of interest" description="Disordered" evidence="12">
    <location>
        <begin position="3394"/>
        <end position="3413"/>
    </location>
</feature>
<keyword evidence="8 10" id="KW-0931">ER-Golgi transport</keyword>
<evidence type="ECO:0000256" key="3">
    <source>
        <dbReference type="ARBA" id="ARBA00005927"/>
    </source>
</evidence>
<dbReference type="GO" id="GO:0007030">
    <property type="term" value="P:Golgi organization"/>
    <property type="evidence" value="ECO:0007669"/>
    <property type="project" value="TreeGrafter"/>
</dbReference>
<feature type="region of interest" description="Disordered" evidence="12">
    <location>
        <begin position="2703"/>
        <end position="2728"/>
    </location>
</feature>
<gene>
    <name evidence="14" type="ORF">GEV33_011636</name>
</gene>
<evidence type="ECO:0000256" key="8">
    <source>
        <dbReference type="ARBA" id="ARBA00022892"/>
    </source>
</evidence>
<feature type="region of interest" description="Disordered" evidence="12">
    <location>
        <begin position="3517"/>
        <end position="3579"/>
    </location>
</feature>
<accession>A0A8J6HAL9</accession>
<evidence type="ECO:0000256" key="4">
    <source>
        <dbReference type="ARBA" id="ARBA00022448"/>
    </source>
</evidence>
<comment type="subcellular location">
    <subcellularLocation>
        <location evidence="1">Endoplasmic reticulum</location>
    </subcellularLocation>
    <subcellularLocation>
        <location evidence="10">Golgi apparatus membrane</location>
    </subcellularLocation>
    <subcellularLocation>
        <location evidence="2">Secreted</location>
    </subcellularLocation>
</comment>
<dbReference type="CDD" id="cd09233">
    <property type="entry name" value="ACE1-Sec16-like"/>
    <property type="match status" value="1"/>
</dbReference>